<feature type="non-terminal residue" evidence="1">
    <location>
        <position position="1"/>
    </location>
</feature>
<dbReference type="AlphaFoldDB" id="A0A165GJK8"/>
<evidence type="ECO:0000313" key="1">
    <source>
        <dbReference type="EMBL" id="KZT10442.1"/>
    </source>
</evidence>
<organism evidence="1 2">
    <name type="scientific">Laetiporus sulphureus 93-53</name>
    <dbReference type="NCBI Taxonomy" id="1314785"/>
    <lineage>
        <taxon>Eukaryota</taxon>
        <taxon>Fungi</taxon>
        <taxon>Dikarya</taxon>
        <taxon>Basidiomycota</taxon>
        <taxon>Agaricomycotina</taxon>
        <taxon>Agaricomycetes</taxon>
        <taxon>Polyporales</taxon>
        <taxon>Laetiporus</taxon>
    </lineage>
</organism>
<reference evidence="1 2" key="1">
    <citation type="journal article" date="2016" name="Mol. Biol. Evol.">
        <title>Comparative Genomics of Early-Diverging Mushroom-Forming Fungi Provides Insights into the Origins of Lignocellulose Decay Capabilities.</title>
        <authorList>
            <person name="Nagy L.G."/>
            <person name="Riley R."/>
            <person name="Tritt A."/>
            <person name="Adam C."/>
            <person name="Daum C."/>
            <person name="Floudas D."/>
            <person name="Sun H."/>
            <person name="Yadav J.S."/>
            <person name="Pangilinan J."/>
            <person name="Larsson K.H."/>
            <person name="Matsuura K."/>
            <person name="Barry K."/>
            <person name="Labutti K."/>
            <person name="Kuo R."/>
            <person name="Ohm R.A."/>
            <person name="Bhattacharya S.S."/>
            <person name="Shirouzu T."/>
            <person name="Yoshinaga Y."/>
            <person name="Martin F.M."/>
            <person name="Grigoriev I.V."/>
            <person name="Hibbett D.S."/>
        </authorList>
    </citation>
    <scope>NUCLEOTIDE SEQUENCE [LARGE SCALE GENOMIC DNA]</scope>
    <source>
        <strain evidence="1 2">93-53</strain>
    </source>
</reference>
<accession>A0A165GJK8</accession>
<evidence type="ECO:0000313" key="2">
    <source>
        <dbReference type="Proteomes" id="UP000076871"/>
    </source>
</evidence>
<name>A0A165GJK8_9APHY</name>
<dbReference type="Proteomes" id="UP000076871">
    <property type="component" value="Unassembled WGS sequence"/>
</dbReference>
<dbReference type="InParanoid" id="A0A165GJK8"/>
<proteinExistence type="predicted"/>
<protein>
    <submittedName>
        <fullName evidence="1">Uncharacterized protein</fullName>
    </submittedName>
</protein>
<dbReference type="EMBL" id="KV427609">
    <property type="protein sequence ID" value="KZT10442.1"/>
    <property type="molecule type" value="Genomic_DNA"/>
</dbReference>
<gene>
    <name evidence="1" type="ORF">LAESUDRAFT_721795</name>
</gene>
<dbReference type="GeneID" id="63825104"/>
<sequence>RHPRMSLGFAMSLEWLRDYAKEHNMVRLSDVAALDDIRQKFGKQVLFVHSVKHDCLRGWLLFLAVATNTRPEYIVMATPERIAALKAVLGRDDEPEWKPCFVL</sequence>
<dbReference type="RefSeq" id="XP_040768182.1">
    <property type="nucleotide sequence ID" value="XM_040908075.1"/>
</dbReference>
<keyword evidence="2" id="KW-1185">Reference proteome</keyword>